<reference evidence="8" key="3">
    <citation type="submission" date="2015-06" db="UniProtKB">
        <authorList>
            <consortium name="EnsemblProtists"/>
        </authorList>
    </citation>
    <scope>IDENTIFICATION</scope>
</reference>
<dbReference type="EMBL" id="JH993087">
    <property type="protein sequence ID" value="EKX35600.1"/>
    <property type="molecule type" value="Genomic_DNA"/>
</dbReference>
<comment type="subcellular location">
    <subcellularLocation>
        <location evidence="1">Nucleus</location>
    </subcellularLocation>
</comment>
<dbReference type="KEGG" id="gtt:GUITHDRAFT_118200"/>
<evidence type="ECO:0000313" key="9">
    <source>
        <dbReference type="Proteomes" id="UP000011087"/>
    </source>
</evidence>
<dbReference type="HOGENOM" id="CLU_524245_0_0_1"/>
<evidence type="ECO:0000256" key="2">
    <source>
        <dbReference type="ARBA" id="ARBA00010979"/>
    </source>
</evidence>
<dbReference type="RefSeq" id="XP_005822580.1">
    <property type="nucleotide sequence ID" value="XM_005822523.1"/>
</dbReference>
<proteinExistence type="inferred from homology"/>
<keyword evidence="9" id="KW-1185">Reference proteome</keyword>
<protein>
    <recommendedName>
        <fullName evidence="6">Sas10 C-terminal domain-containing protein</fullName>
    </recommendedName>
</protein>
<organism evidence="7">
    <name type="scientific">Guillardia theta (strain CCMP2712)</name>
    <name type="common">Cryptophyte</name>
    <dbReference type="NCBI Taxonomy" id="905079"/>
    <lineage>
        <taxon>Eukaryota</taxon>
        <taxon>Cryptophyceae</taxon>
        <taxon>Pyrenomonadales</taxon>
        <taxon>Geminigeraceae</taxon>
        <taxon>Guillardia</taxon>
    </lineage>
</organism>
<feature type="compositionally biased region" description="Basic residues" evidence="4">
    <location>
        <begin position="78"/>
        <end position="100"/>
    </location>
</feature>
<dbReference type="AlphaFoldDB" id="L1IIF7"/>
<gene>
    <name evidence="7" type="ORF">GUITHDRAFT_118200</name>
</gene>
<keyword evidence="5" id="KW-0732">Signal</keyword>
<dbReference type="PaxDb" id="55529-EKX35600"/>
<evidence type="ECO:0000256" key="5">
    <source>
        <dbReference type="SAM" id="SignalP"/>
    </source>
</evidence>
<feature type="region of interest" description="Disordered" evidence="4">
    <location>
        <begin position="71"/>
        <end position="113"/>
    </location>
</feature>
<dbReference type="GO" id="GO:0000462">
    <property type="term" value="P:maturation of SSU-rRNA from tricistronic rRNA transcript (SSU-rRNA, 5.8S rRNA, LSU-rRNA)"/>
    <property type="evidence" value="ECO:0007669"/>
    <property type="project" value="TreeGrafter"/>
</dbReference>
<reference evidence="7 9" key="1">
    <citation type="journal article" date="2012" name="Nature">
        <title>Algal genomes reveal evolutionary mosaicism and the fate of nucleomorphs.</title>
        <authorList>
            <consortium name="DOE Joint Genome Institute"/>
            <person name="Curtis B.A."/>
            <person name="Tanifuji G."/>
            <person name="Burki F."/>
            <person name="Gruber A."/>
            <person name="Irimia M."/>
            <person name="Maruyama S."/>
            <person name="Arias M.C."/>
            <person name="Ball S.G."/>
            <person name="Gile G.H."/>
            <person name="Hirakawa Y."/>
            <person name="Hopkins J.F."/>
            <person name="Kuo A."/>
            <person name="Rensing S.A."/>
            <person name="Schmutz J."/>
            <person name="Symeonidi A."/>
            <person name="Elias M."/>
            <person name="Eveleigh R.J."/>
            <person name="Herman E.K."/>
            <person name="Klute M.J."/>
            <person name="Nakayama T."/>
            <person name="Obornik M."/>
            <person name="Reyes-Prieto A."/>
            <person name="Armbrust E.V."/>
            <person name="Aves S.J."/>
            <person name="Beiko R.G."/>
            <person name="Coutinho P."/>
            <person name="Dacks J.B."/>
            <person name="Durnford D.G."/>
            <person name="Fast N.M."/>
            <person name="Green B.R."/>
            <person name="Grisdale C.J."/>
            <person name="Hempel F."/>
            <person name="Henrissat B."/>
            <person name="Hoppner M.P."/>
            <person name="Ishida K."/>
            <person name="Kim E."/>
            <person name="Koreny L."/>
            <person name="Kroth P.G."/>
            <person name="Liu Y."/>
            <person name="Malik S.B."/>
            <person name="Maier U.G."/>
            <person name="McRose D."/>
            <person name="Mock T."/>
            <person name="Neilson J.A."/>
            <person name="Onodera N.T."/>
            <person name="Poole A.M."/>
            <person name="Pritham E.J."/>
            <person name="Richards T.A."/>
            <person name="Rocap G."/>
            <person name="Roy S.W."/>
            <person name="Sarai C."/>
            <person name="Schaack S."/>
            <person name="Shirato S."/>
            <person name="Slamovits C.H."/>
            <person name="Spencer D.F."/>
            <person name="Suzuki S."/>
            <person name="Worden A.Z."/>
            <person name="Zauner S."/>
            <person name="Barry K."/>
            <person name="Bell C."/>
            <person name="Bharti A.K."/>
            <person name="Crow J.A."/>
            <person name="Grimwood J."/>
            <person name="Kramer R."/>
            <person name="Lindquist E."/>
            <person name="Lucas S."/>
            <person name="Salamov A."/>
            <person name="McFadden G.I."/>
            <person name="Lane C.E."/>
            <person name="Keeling P.J."/>
            <person name="Gray M.W."/>
            <person name="Grigoriev I.V."/>
            <person name="Archibald J.M."/>
        </authorList>
    </citation>
    <scope>NUCLEOTIDE SEQUENCE</scope>
    <source>
        <strain evidence="7 9">CCMP2712</strain>
    </source>
</reference>
<dbReference type="GO" id="GO:0032040">
    <property type="term" value="C:small-subunit processome"/>
    <property type="evidence" value="ECO:0007669"/>
    <property type="project" value="TreeGrafter"/>
</dbReference>
<dbReference type="Proteomes" id="UP000011087">
    <property type="component" value="Unassembled WGS sequence"/>
</dbReference>
<feature type="domain" description="Sas10 C-terminal" evidence="6">
    <location>
        <begin position="434"/>
        <end position="510"/>
    </location>
</feature>
<dbReference type="PANTHER" id="PTHR13237">
    <property type="entry name" value="SOMETHING ABOUT SILENCING PROTEIN 10-RELATED"/>
    <property type="match status" value="1"/>
</dbReference>
<sequence>MRVHRRLLLSSCLFVVAFGGDTSRIIVPDLRHGSRDALDVRAREGQCLRLRGGKLKYKNLREVKQQRLADERLAKRADARRKQKSKGRVQQKEKTPRRKPQAGEQEPYDSDDVVWQAGAKDEDLYGDDSVPSDEAEREIFYEAQEKEARRIVEKIKEPSKAIDFEEALQAPELSDEFPPDSESRGEPLEEEGRMAPQTYLEMLFGDDVEAVSRPEGLSRLLDEMQSACNTIREFVEPVVMCLQLLSRDIKSMSAPESILFMKYSALTKFVENIQGYVIMKMEGSKDSGESRKFLENLNLLWSELKIGSNRAKRVKIKKKPSTPAVKSTSQDRRMDEIDIKLQKEERFEEALESKDLDPTVALDKGSQFWRRKLKEAKQLHMIVREDKRELNTDEQYKAERLEYFQQMSEIAKAAEMKRSGEDQHQRIEGTVLLEGGRRPASYGMLTNTVGVKRRYRNRRDSNPRLRLRHKYHNLIIRARGKTRKVRTEKEHGYVGEETGINPKAKHSVNLKWDAKAIRKI</sequence>
<feature type="region of interest" description="Disordered" evidence="4">
    <location>
        <begin position="167"/>
        <end position="191"/>
    </location>
</feature>
<feature type="signal peptide" evidence="5">
    <location>
        <begin position="1"/>
        <end position="19"/>
    </location>
</feature>
<dbReference type="Pfam" id="PF09368">
    <property type="entry name" value="Sas10"/>
    <property type="match status" value="1"/>
</dbReference>
<dbReference type="InterPro" id="IPR018972">
    <property type="entry name" value="Sas10_C_dom"/>
</dbReference>
<dbReference type="GeneID" id="17292335"/>
<evidence type="ECO:0000256" key="4">
    <source>
        <dbReference type="SAM" id="MobiDB-lite"/>
    </source>
</evidence>
<comment type="similarity">
    <text evidence="2">Belongs to the SAS10 family.</text>
</comment>
<keyword evidence="3" id="KW-0539">Nucleus</keyword>
<evidence type="ECO:0000313" key="7">
    <source>
        <dbReference type="EMBL" id="EKX35600.1"/>
    </source>
</evidence>
<evidence type="ECO:0000256" key="1">
    <source>
        <dbReference type="ARBA" id="ARBA00004123"/>
    </source>
</evidence>
<dbReference type="EnsemblProtists" id="EKX35600">
    <property type="protein sequence ID" value="EKX35600"/>
    <property type="gene ID" value="GUITHDRAFT_118200"/>
</dbReference>
<name>L1IIF7_GUITC</name>
<evidence type="ECO:0000313" key="8">
    <source>
        <dbReference type="EnsemblProtists" id="EKX35600"/>
    </source>
</evidence>
<reference evidence="9" key="2">
    <citation type="submission" date="2012-11" db="EMBL/GenBank/DDBJ databases">
        <authorList>
            <person name="Kuo A."/>
            <person name="Curtis B.A."/>
            <person name="Tanifuji G."/>
            <person name="Burki F."/>
            <person name="Gruber A."/>
            <person name="Irimia M."/>
            <person name="Maruyama S."/>
            <person name="Arias M.C."/>
            <person name="Ball S.G."/>
            <person name="Gile G.H."/>
            <person name="Hirakawa Y."/>
            <person name="Hopkins J.F."/>
            <person name="Rensing S.A."/>
            <person name="Schmutz J."/>
            <person name="Symeonidi A."/>
            <person name="Elias M."/>
            <person name="Eveleigh R.J."/>
            <person name="Herman E.K."/>
            <person name="Klute M.J."/>
            <person name="Nakayama T."/>
            <person name="Obornik M."/>
            <person name="Reyes-Prieto A."/>
            <person name="Armbrust E.V."/>
            <person name="Aves S.J."/>
            <person name="Beiko R.G."/>
            <person name="Coutinho P."/>
            <person name="Dacks J.B."/>
            <person name="Durnford D.G."/>
            <person name="Fast N.M."/>
            <person name="Green B.R."/>
            <person name="Grisdale C."/>
            <person name="Hempe F."/>
            <person name="Henrissat B."/>
            <person name="Hoppner M.P."/>
            <person name="Ishida K.-I."/>
            <person name="Kim E."/>
            <person name="Koreny L."/>
            <person name="Kroth P.G."/>
            <person name="Liu Y."/>
            <person name="Malik S.-B."/>
            <person name="Maier U.G."/>
            <person name="McRose D."/>
            <person name="Mock T."/>
            <person name="Neilson J.A."/>
            <person name="Onodera N.T."/>
            <person name="Poole A.M."/>
            <person name="Pritham E.J."/>
            <person name="Richards T.A."/>
            <person name="Rocap G."/>
            <person name="Roy S.W."/>
            <person name="Sarai C."/>
            <person name="Schaack S."/>
            <person name="Shirato S."/>
            <person name="Slamovits C.H."/>
            <person name="Spencer D.F."/>
            <person name="Suzuki S."/>
            <person name="Worden A.Z."/>
            <person name="Zauner S."/>
            <person name="Barry K."/>
            <person name="Bell C."/>
            <person name="Bharti A.K."/>
            <person name="Crow J.A."/>
            <person name="Grimwood J."/>
            <person name="Kramer R."/>
            <person name="Lindquist E."/>
            <person name="Lucas S."/>
            <person name="Salamov A."/>
            <person name="McFadden G.I."/>
            <person name="Lane C.E."/>
            <person name="Keeling P.J."/>
            <person name="Gray M.W."/>
            <person name="Grigoriev I.V."/>
            <person name="Archibald J.M."/>
        </authorList>
    </citation>
    <scope>NUCLEOTIDE SEQUENCE</scope>
    <source>
        <strain evidence="9">CCMP2712</strain>
    </source>
</reference>
<evidence type="ECO:0000256" key="3">
    <source>
        <dbReference type="ARBA" id="ARBA00023242"/>
    </source>
</evidence>
<dbReference type="PANTHER" id="PTHR13237:SF8">
    <property type="entry name" value="SOMETHING ABOUT SILENCING PROTEIN 10"/>
    <property type="match status" value="1"/>
</dbReference>
<evidence type="ECO:0000259" key="6">
    <source>
        <dbReference type="Pfam" id="PF09368"/>
    </source>
</evidence>
<dbReference type="STRING" id="905079.L1IIF7"/>
<accession>L1IIF7</accession>
<feature type="compositionally biased region" description="Basic and acidic residues" evidence="4">
    <location>
        <begin position="181"/>
        <end position="191"/>
    </location>
</feature>
<feature type="chain" id="PRO_5008770041" description="Sas10 C-terminal domain-containing protein" evidence="5">
    <location>
        <begin position="20"/>
        <end position="520"/>
    </location>
</feature>